<name>A0ABS8BXS1_9RHOB</name>
<keyword evidence="2" id="KW-1185">Reference proteome</keyword>
<dbReference type="RefSeq" id="WP_226748996.1">
    <property type="nucleotide sequence ID" value="NZ_JAJATZ010000008.1"/>
</dbReference>
<evidence type="ECO:0000313" key="1">
    <source>
        <dbReference type="EMBL" id="MCB5200479.1"/>
    </source>
</evidence>
<comment type="caution">
    <text evidence="1">The sequence shown here is derived from an EMBL/GenBank/DDBJ whole genome shotgun (WGS) entry which is preliminary data.</text>
</comment>
<sequence>MTQSGRLFFLSHMQRGIGQHRDETGQITASATLKAGPNSADIQSSLKVMGPEAVTGIAKTQILRRVPDPGSRDMEPNLFASIEFALPDLPWLFSPDPVDIDGHLRPWVVLAVVEAQTGVVLRESVAGKNLPILEIREPIEITQELPDLSESWAWAHIQCEADLDTDNARKAFSDTPELFRSRLVCPRRLKPFTDYIACLVPATLGGVQKGLGLGLGSTPHADAWGPATTRIDLPVYDHWTFRTTARGDFEDLVRKLAPVELSAGSVPLDLSAPGDPRLPQGGEDQVTFQGALVGTSADIAPWDRNHRAEYQKRMSEILRTHRPARSGGTGYNALRDDPVVAPPIWGSYKTGATTAPEPPFDAPAQDVTWDAQLNYSPAERAAAGLGAEAVRRHQEELMTEAWRQAEGLREVNRVFRQTRLSAETGKALKTGKIDKLTAADQLSLAAPARTRIPTDVPGQSLDMALRLSPSPDALFGSAIARLTRKSGPIGKRLSGAAPVQPAVLEQFAQDPVTALSFAEFTVPAQMSDQDQLRQFPAPSTSKGLRDVPETRPSPRLRTLKWRSASALRNTRQIPARQLVKITSSRASLAQRVVASGQTITSAARSATMGFDPVPVLSARLKAKLNVPDGLLVPNAIPSKHLIAPEFDMPGYTLLREISPDAVMPGVSDVPLNSVGLAQVNARFVESWLVGANSEMTREFLWREYPALLSATYFRRFWDTPGGEADIEPISEWGISPLGSNQIGAGLDNTLVLLIKGEVLARFPNLRIYATQAMWDDRNFRFDPAELGIPPNTKDPLFGGWLTKSTAFFAFDIGLREARGTLEMMGPDPGWFFVFEQPPEGLQFGLDVPDREQPGPPDYWSNLHWGHALDDPSGQGQDTHVSIARGVGATELRSKQDGFLETWGRSASAQARITLQPPARVLMHASAMLP</sequence>
<dbReference type="EMBL" id="JAJATZ010000008">
    <property type="protein sequence ID" value="MCB5200479.1"/>
    <property type="molecule type" value="Genomic_DNA"/>
</dbReference>
<evidence type="ECO:0000313" key="2">
    <source>
        <dbReference type="Proteomes" id="UP001138961"/>
    </source>
</evidence>
<dbReference type="Proteomes" id="UP001138961">
    <property type="component" value="Unassembled WGS sequence"/>
</dbReference>
<organism evidence="1 2">
    <name type="scientific">Loktanella gaetbuli</name>
    <dbReference type="NCBI Taxonomy" id="2881335"/>
    <lineage>
        <taxon>Bacteria</taxon>
        <taxon>Pseudomonadati</taxon>
        <taxon>Pseudomonadota</taxon>
        <taxon>Alphaproteobacteria</taxon>
        <taxon>Rhodobacterales</taxon>
        <taxon>Roseobacteraceae</taxon>
        <taxon>Loktanella</taxon>
    </lineage>
</organism>
<accession>A0ABS8BXS1</accession>
<proteinExistence type="predicted"/>
<gene>
    <name evidence="1" type="ORF">LGQ03_14615</name>
</gene>
<protein>
    <submittedName>
        <fullName evidence="1">Uncharacterized protein</fullName>
    </submittedName>
</protein>
<reference evidence="1" key="1">
    <citation type="submission" date="2021-10" db="EMBL/GenBank/DDBJ databases">
        <title>Loktanella gaetbuli sp. nov., isolated from a tidal flat.</title>
        <authorList>
            <person name="Park S."/>
            <person name="Yoon J.-H."/>
        </authorList>
    </citation>
    <scope>NUCLEOTIDE SEQUENCE</scope>
    <source>
        <strain evidence="1">TSTF-M6</strain>
    </source>
</reference>